<evidence type="ECO:0000313" key="1">
    <source>
        <dbReference type="EMBL" id="MYR35490.1"/>
    </source>
</evidence>
<dbReference type="GO" id="GO:0016301">
    <property type="term" value="F:kinase activity"/>
    <property type="evidence" value="ECO:0007669"/>
    <property type="project" value="UniProtKB-KW"/>
</dbReference>
<dbReference type="AlphaFoldDB" id="A0A7K2IZS2"/>
<sequence>MNQDIIALVEPRLGAGLVVKPTTGGYGTASTAIVENDHGERFFVKATPNRPGGARAAARREALIGPYLADVAPRHLFHVEDEGWVVVVTEALDARPSDLAPGSPDLEAAFAAVDRITTLGLPEVAATWVDTRWDRFATQEEIPALRGDALTHADMHGRNILLDAQGRGWVVDWDWPTRACAALMPTMLGVQLVSAGHMPESALEWVSSLKAWEMASERERWVCALVNARMYEEFARSRPEEGWLGALSKAADAWVECLR</sequence>
<organism evidence="1 2">
    <name type="scientific">Nocardiopsis alba</name>
    <dbReference type="NCBI Taxonomy" id="53437"/>
    <lineage>
        <taxon>Bacteria</taxon>
        <taxon>Bacillati</taxon>
        <taxon>Actinomycetota</taxon>
        <taxon>Actinomycetes</taxon>
        <taxon>Streptosporangiales</taxon>
        <taxon>Nocardiopsidaceae</taxon>
        <taxon>Nocardiopsis</taxon>
    </lineage>
</organism>
<dbReference type="Gene3D" id="1.10.510.10">
    <property type="entry name" value="Transferase(Phosphotransferase) domain 1"/>
    <property type="match status" value="1"/>
</dbReference>
<protein>
    <submittedName>
        <fullName evidence="1">Protein kinase</fullName>
    </submittedName>
</protein>
<reference evidence="1 2" key="1">
    <citation type="journal article" date="2019" name="Nat. Commun.">
        <title>The antimicrobial potential of Streptomyces from insect microbiomes.</title>
        <authorList>
            <person name="Chevrette M.G."/>
            <person name="Carlson C.M."/>
            <person name="Ortega H.E."/>
            <person name="Thomas C."/>
            <person name="Ananiev G.E."/>
            <person name="Barns K.J."/>
            <person name="Book A.J."/>
            <person name="Cagnazzo J."/>
            <person name="Carlos C."/>
            <person name="Flanigan W."/>
            <person name="Grubbs K.J."/>
            <person name="Horn H.A."/>
            <person name="Hoffmann F.M."/>
            <person name="Klassen J.L."/>
            <person name="Knack J.J."/>
            <person name="Lewin G.R."/>
            <person name="McDonald B.R."/>
            <person name="Muller L."/>
            <person name="Melo W.G.P."/>
            <person name="Pinto-Tomas A.A."/>
            <person name="Schmitz A."/>
            <person name="Wendt-Pienkowski E."/>
            <person name="Wildman S."/>
            <person name="Zhao M."/>
            <person name="Zhang F."/>
            <person name="Bugni T.S."/>
            <person name="Andes D.R."/>
            <person name="Pupo M.T."/>
            <person name="Currie C.R."/>
        </authorList>
    </citation>
    <scope>NUCLEOTIDE SEQUENCE [LARGE SCALE GENOMIC DNA]</scope>
    <source>
        <strain evidence="1 2">SID5840</strain>
    </source>
</reference>
<accession>A0A7K2IZS2</accession>
<keyword evidence="1" id="KW-0808">Transferase</keyword>
<keyword evidence="1" id="KW-0418">Kinase</keyword>
<dbReference type="InterPro" id="IPR011009">
    <property type="entry name" value="Kinase-like_dom_sf"/>
</dbReference>
<dbReference type="RefSeq" id="WP_036568758.1">
    <property type="nucleotide sequence ID" value="NZ_JBEYHC010000198.1"/>
</dbReference>
<gene>
    <name evidence="1" type="ORF">GTW20_25310</name>
</gene>
<proteinExistence type="predicted"/>
<dbReference type="Proteomes" id="UP000467124">
    <property type="component" value="Unassembled WGS sequence"/>
</dbReference>
<comment type="caution">
    <text evidence="1">The sequence shown here is derived from an EMBL/GenBank/DDBJ whole genome shotgun (WGS) entry which is preliminary data.</text>
</comment>
<dbReference type="SUPFAM" id="SSF56112">
    <property type="entry name" value="Protein kinase-like (PK-like)"/>
    <property type="match status" value="1"/>
</dbReference>
<evidence type="ECO:0000313" key="2">
    <source>
        <dbReference type="Proteomes" id="UP000467124"/>
    </source>
</evidence>
<dbReference type="EMBL" id="WWHY01000001">
    <property type="protein sequence ID" value="MYR35490.1"/>
    <property type="molecule type" value="Genomic_DNA"/>
</dbReference>
<name>A0A7K2IZS2_9ACTN</name>